<dbReference type="PROSITE" id="PS51832">
    <property type="entry name" value="HD_GYP"/>
    <property type="match status" value="1"/>
</dbReference>
<evidence type="ECO:0000313" key="3">
    <source>
        <dbReference type="EMBL" id="MCL7746718.1"/>
    </source>
</evidence>
<sequence length="335" mass="38038">MRMIGIEEYDERTMQLAKPICDSRRRVLLGAGNVIHPKYREKLEQIGIKYLFIEDFKSKGISLEEMMDMPTWLDIITVTENAYKAAETNQPLPLPEIQKAVKKLISEVQKRNAIMLIPTTAVDQSLFLYAHAVNVTLIALQIGKKIGHTYTQLNNLGIGCLLHDIGKTRTSNKEEHPEIGFNIIRVHREINLVSAHIAYQHHETIDGKGFPRSLAGNDILEFAQICSLANDYDHLISQDGIMPHEAIEQIMTFSEKKYSHHIVLAFSQGIISYPPGTNVQLNIGSKGRGIVTRIESNPHRPIVRLLELNKEINLNQHPTIIVETILKEENHRQLI</sequence>
<dbReference type="InterPro" id="IPR006675">
    <property type="entry name" value="HDIG_dom"/>
</dbReference>
<dbReference type="Proteomes" id="UP001139150">
    <property type="component" value="Unassembled WGS sequence"/>
</dbReference>
<proteinExistence type="predicted"/>
<dbReference type="SUPFAM" id="SSF109604">
    <property type="entry name" value="HD-domain/PDEase-like"/>
    <property type="match status" value="1"/>
</dbReference>
<dbReference type="InterPro" id="IPR037522">
    <property type="entry name" value="HD_GYP_dom"/>
</dbReference>
<organism evidence="3 4">
    <name type="scientific">Halalkalibacter alkaliphilus</name>
    <dbReference type="NCBI Taxonomy" id="2917993"/>
    <lineage>
        <taxon>Bacteria</taxon>
        <taxon>Bacillati</taxon>
        <taxon>Bacillota</taxon>
        <taxon>Bacilli</taxon>
        <taxon>Bacillales</taxon>
        <taxon>Bacillaceae</taxon>
        <taxon>Halalkalibacter</taxon>
    </lineage>
</organism>
<reference evidence="3" key="1">
    <citation type="submission" date="2022-02" db="EMBL/GenBank/DDBJ databases">
        <title>Halalkalibacter sp. nov. isolated from Lonar Lake, India.</title>
        <authorList>
            <person name="Joshi A."/>
            <person name="Thite S."/>
            <person name="Lodha T."/>
        </authorList>
    </citation>
    <scope>NUCLEOTIDE SEQUENCE</scope>
    <source>
        <strain evidence="3">MEB205</strain>
    </source>
</reference>
<name>A0A9X1ZXW2_9BACI</name>
<dbReference type="PANTHER" id="PTHR43155">
    <property type="entry name" value="CYCLIC DI-GMP PHOSPHODIESTERASE PA4108-RELATED"/>
    <property type="match status" value="1"/>
</dbReference>
<dbReference type="Pfam" id="PF01966">
    <property type="entry name" value="HD"/>
    <property type="match status" value="1"/>
</dbReference>
<evidence type="ECO:0000259" key="1">
    <source>
        <dbReference type="PROSITE" id="PS51831"/>
    </source>
</evidence>
<feature type="domain" description="HD-GYP" evidence="2">
    <location>
        <begin position="174"/>
        <end position="286"/>
    </location>
</feature>
<dbReference type="PANTHER" id="PTHR43155:SF2">
    <property type="entry name" value="CYCLIC DI-GMP PHOSPHODIESTERASE PA4108"/>
    <property type="match status" value="1"/>
</dbReference>
<evidence type="ECO:0000259" key="2">
    <source>
        <dbReference type="PROSITE" id="PS51832"/>
    </source>
</evidence>
<feature type="domain" description="HD" evidence="1">
    <location>
        <begin position="128"/>
        <end position="235"/>
    </location>
</feature>
<dbReference type="NCBIfam" id="TIGR00277">
    <property type="entry name" value="HDIG"/>
    <property type="match status" value="1"/>
</dbReference>
<accession>A0A9X1ZXW2</accession>
<protein>
    <submittedName>
        <fullName evidence="3">HD domain-containing protein</fullName>
    </submittedName>
</protein>
<keyword evidence="4" id="KW-1185">Reference proteome</keyword>
<evidence type="ECO:0000313" key="4">
    <source>
        <dbReference type="Proteomes" id="UP001139150"/>
    </source>
</evidence>
<dbReference type="InterPro" id="IPR003607">
    <property type="entry name" value="HD/PDEase_dom"/>
</dbReference>
<dbReference type="RefSeq" id="WP_250095633.1">
    <property type="nucleotide sequence ID" value="NZ_JAKRYL010000005.1"/>
</dbReference>
<dbReference type="AlphaFoldDB" id="A0A9X1ZXW2"/>
<dbReference type="PROSITE" id="PS51831">
    <property type="entry name" value="HD"/>
    <property type="match status" value="1"/>
</dbReference>
<dbReference type="InterPro" id="IPR006674">
    <property type="entry name" value="HD_domain"/>
</dbReference>
<comment type="caution">
    <text evidence="3">The sequence shown here is derived from an EMBL/GenBank/DDBJ whole genome shotgun (WGS) entry which is preliminary data.</text>
</comment>
<dbReference type="Gene3D" id="1.10.3210.10">
    <property type="entry name" value="Hypothetical protein af1432"/>
    <property type="match status" value="1"/>
</dbReference>
<dbReference type="EMBL" id="JAKRYL010000005">
    <property type="protein sequence ID" value="MCL7746718.1"/>
    <property type="molecule type" value="Genomic_DNA"/>
</dbReference>
<gene>
    <name evidence="3" type="ORF">MF646_06235</name>
</gene>
<dbReference type="CDD" id="cd00077">
    <property type="entry name" value="HDc"/>
    <property type="match status" value="1"/>
</dbReference>